<reference evidence="2" key="2">
    <citation type="submission" date="2020-05" db="EMBL/GenBank/DDBJ databases">
        <authorList>
            <person name="Kim H.-S."/>
            <person name="Proctor R.H."/>
            <person name="Brown D.W."/>
        </authorList>
    </citation>
    <scope>NUCLEOTIDE SEQUENCE</scope>
    <source>
        <strain evidence="2">NRRL 22465</strain>
    </source>
</reference>
<organism evidence="2 3">
    <name type="scientific">Fusarium zealandicum</name>
    <dbReference type="NCBI Taxonomy" id="1053134"/>
    <lineage>
        <taxon>Eukaryota</taxon>
        <taxon>Fungi</taxon>
        <taxon>Dikarya</taxon>
        <taxon>Ascomycota</taxon>
        <taxon>Pezizomycotina</taxon>
        <taxon>Sordariomycetes</taxon>
        <taxon>Hypocreomycetidae</taxon>
        <taxon>Hypocreales</taxon>
        <taxon>Nectriaceae</taxon>
        <taxon>Fusarium</taxon>
        <taxon>Fusarium staphyleae species complex</taxon>
    </lineage>
</organism>
<keyword evidence="1" id="KW-0472">Membrane</keyword>
<feature type="transmembrane region" description="Helical" evidence="1">
    <location>
        <begin position="226"/>
        <end position="245"/>
    </location>
</feature>
<dbReference type="AlphaFoldDB" id="A0A8H4XHV2"/>
<evidence type="ECO:0000313" key="3">
    <source>
        <dbReference type="Proteomes" id="UP000635477"/>
    </source>
</evidence>
<name>A0A8H4XHV2_9HYPO</name>
<evidence type="ECO:0000313" key="2">
    <source>
        <dbReference type="EMBL" id="KAF4975821.1"/>
    </source>
</evidence>
<reference evidence="2" key="1">
    <citation type="journal article" date="2020" name="BMC Genomics">
        <title>Correction to: Identification and distribution of gene clusters required for synthesis of sphingolipid metabolism inhibitors in diverse species of the filamentous fungus Fusarium.</title>
        <authorList>
            <person name="Kim H.S."/>
            <person name="Lohmar J.M."/>
            <person name="Busman M."/>
            <person name="Brown D.W."/>
            <person name="Naumann T.A."/>
            <person name="Divon H.H."/>
            <person name="Lysoe E."/>
            <person name="Uhlig S."/>
            <person name="Proctor R.H."/>
        </authorList>
    </citation>
    <scope>NUCLEOTIDE SEQUENCE</scope>
    <source>
        <strain evidence="2">NRRL 22465</strain>
    </source>
</reference>
<dbReference type="EMBL" id="JABEYC010000600">
    <property type="protein sequence ID" value="KAF4975821.1"/>
    <property type="molecule type" value="Genomic_DNA"/>
</dbReference>
<keyword evidence="3" id="KW-1185">Reference proteome</keyword>
<sequence>MVSQSTSFAPAFGQVKVDQITESRISSVVAMLPTSLQAGPIRFLRRSISLHTLRPGITISGSRLKGRPLSEVDGAVLQAEPLAGNVMERIDSPQYLEAKAVRSQPMSRVLYSESREDERVPSAASGVHWKFARQGSSLVSISMDGGKPAVAEDDVIFERKAFIDGVTYLLKALPHDLDACEMKRIQCALPQEVFQPSSILALPEDASTRDISSQPRSILHRGVQKTVVNLVFFLSIVMPYLLYLVRCAARLERRYKVSETVVGHGLDFVNSIGRQSALFTETIGQMNDGKVGQAVLEAFVWTVNGVTQGISDGLGEGLSIVGSRPMKTA</sequence>
<evidence type="ECO:0000256" key="1">
    <source>
        <dbReference type="SAM" id="Phobius"/>
    </source>
</evidence>
<keyword evidence="1" id="KW-1133">Transmembrane helix</keyword>
<dbReference type="Proteomes" id="UP000635477">
    <property type="component" value="Unassembled WGS sequence"/>
</dbReference>
<protein>
    <submittedName>
        <fullName evidence="2">Uncharacterized protein</fullName>
    </submittedName>
</protein>
<proteinExistence type="predicted"/>
<comment type="caution">
    <text evidence="2">The sequence shown here is derived from an EMBL/GenBank/DDBJ whole genome shotgun (WGS) entry which is preliminary data.</text>
</comment>
<accession>A0A8H4XHV2</accession>
<keyword evidence="1" id="KW-0812">Transmembrane</keyword>
<dbReference type="OrthoDB" id="5220781at2759"/>
<gene>
    <name evidence="2" type="ORF">FZEAL_7440</name>
</gene>